<evidence type="ECO:0000313" key="2">
    <source>
        <dbReference type="Proteomes" id="UP000219111"/>
    </source>
</evidence>
<dbReference type="AlphaFoldDB" id="A0A285RE83"/>
<reference evidence="2" key="1">
    <citation type="submission" date="2017-08" db="EMBL/GenBank/DDBJ databases">
        <authorList>
            <person name="Varghese N."/>
            <person name="Submissions S."/>
        </authorList>
    </citation>
    <scope>NUCLEOTIDE SEQUENCE [LARGE SCALE GENOMIC DNA]</scope>
    <source>
        <strain evidence="2">JA276</strain>
    </source>
</reference>
<dbReference type="Proteomes" id="UP000219111">
    <property type="component" value="Unassembled WGS sequence"/>
</dbReference>
<accession>A0A285RE83</accession>
<dbReference type="RefSeq" id="WP_097068069.1">
    <property type="nucleotide sequence ID" value="NZ_OBMT01000001.1"/>
</dbReference>
<organism evidence="1 2">
    <name type="scientific">Rhodobacter maris</name>
    <dbReference type="NCBI Taxonomy" id="446682"/>
    <lineage>
        <taxon>Bacteria</taxon>
        <taxon>Pseudomonadati</taxon>
        <taxon>Pseudomonadota</taxon>
        <taxon>Alphaproteobacteria</taxon>
        <taxon>Rhodobacterales</taxon>
        <taxon>Rhodobacter group</taxon>
        <taxon>Rhodobacter</taxon>
    </lineage>
</organism>
<sequence length="72" mass="8107">MTFPVRVETIDPELDEVIRDNGLREVDYHTPGGRGWLQGHITRSLLSGLAVKITPLEGPRPDPVHFHQGEPR</sequence>
<evidence type="ECO:0000313" key="1">
    <source>
        <dbReference type="EMBL" id="SOB92391.1"/>
    </source>
</evidence>
<dbReference type="EMBL" id="OBMT01000001">
    <property type="protein sequence ID" value="SOB92391.1"/>
    <property type="molecule type" value="Genomic_DNA"/>
</dbReference>
<gene>
    <name evidence="1" type="ORF">SAMN05877831_1011</name>
</gene>
<name>A0A285RE83_9RHOB</name>
<protein>
    <submittedName>
        <fullName evidence="1">Uncharacterized protein</fullName>
    </submittedName>
</protein>
<dbReference type="OrthoDB" id="7690084at2"/>
<keyword evidence="2" id="KW-1185">Reference proteome</keyword>
<proteinExistence type="predicted"/>